<keyword evidence="6" id="KW-0131">Cell cycle</keyword>
<keyword evidence="4" id="KW-0132">Cell division</keyword>
<dbReference type="PANTHER" id="PTHR21567">
    <property type="entry name" value="CLASP"/>
    <property type="match status" value="1"/>
</dbReference>
<dbReference type="InterPro" id="IPR034085">
    <property type="entry name" value="TOG"/>
</dbReference>
<evidence type="ECO:0000256" key="2">
    <source>
        <dbReference type="ARBA" id="ARBA00009549"/>
    </source>
</evidence>
<feature type="domain" description="TOG" evidence="9">
    <location>
        <begin position="1"/>
        <end position="241"/>
    </location>
</feature>
<dbReference type="GO" id="GO:0051301">
    <property type="term" value="P:cell division"/>
    <property type="evidence" value="ECO:0007669"/>
    <property type="project" value="UniProtKB-KW"/>
</dbReference>
<comment type="similarity">
    <text evidence="2">Belongs to the CLASP family.</text>
</comment>
<dbReference type="GO" id="GO:0008017">
    <property type="term" value="F:microtubule binding"/>
    <property type="evidence" value="ECO:0007669"/>
    <property type="project" value="TreeGrafter"/>
</dbReference>
<dbReference type="SUPFAM" id="SSF48371">
    <property type="entry name" value="ARM repeat"/>
    <property type="match status" value="1"/>
</dbReference>
<evidence type="ECO:0000256" key="3">
    <source>
        <dbReference type="ARBA" id="ARBA00011375"/>
    </source>
</evidence>
<dbReference type="Proteomes" id="UP000750711">
    <property type="component" value="Unassembled WGS sequence"/>
</dbReference>
<feature type="compositionally biased region" description="Low complexity" evidence="8">
    <location>
        <begin position="693"/>
        <end position="705"/>
    </location>
</feature>
<dbReference type="GO" id="GO:0005876">
    <property type="term" value="C:spindle microtubule"/>
    <property type="evidence" value="ECO:0007669"/>
    <property type="project" value="TreeGrafter"/>
</dbReference>
<dbReference type="AlphaFoldDB" id="A0A9P8RRR2"/>
<sequence>MSKVMESQVGELLALMRSPDISVDVKISGINDVKSGIKHFNVPDASVPPLFDILRLAMQSQNAALVTSGFGTLGHLLKRLNLQEPRHIASQGARTIPLLLDRLGDQKERHRALAAQCLSDVWRACPQDVEKSIRDTALASKNPRMKENAIHWIAKVRLHNFIYFKANPLKMSKEQGLQFKPFVPRLVETLEDADGAVREIAKMAVVELFKCVLIPGSIPDTLNILLGPNTPLRAAPGHAKADLKKQLTQRNVRKTIVNYIVSQLELSAPLDMDLKASVQSIQSVQSFEYQDSAPRKEIQSLAESYDRQPSSAANQPPSEHDTDQLEPTYVDTQRELDEIFRSMHPCFEGRESEQNWIAREKSVLKIRRITKGNAPRDFPAAYLAGIKSLLDGILKAVNSLRTTLSSNGCSTIQEIAKTAGPGLDPMVEVPLQNLIKLCGGTKKISSQNGNITVDKILANISYHVRLMQHVWAACQDKNTQPRQYAAGWLKTMLTTHGQHKSHIEHTGGLELAEKCIKKGLADANPGVRESMRSTFWVFAKIWPEKAEAIMSTLDSNSKRLLEKDPGNPNSPSKPQLKSSMRAPALSRNTTNLTTPRISLKETIAARKKAAATGKELPPRPGSAQSSFTPMKPPGAAPGLASAPVRPLRPSRKAETARPVTADPYARRNAKVESPITSPDKGNDEELTLVIPTTKPTTATKTPQKAFQPTKPVLESKTPSKATAPMKLAADNTPASSDAEELEILKVYEDPASASDDAGAAPGTLTTERTMETYASTQPNSGSIAQAPPAVVLTPEATPAPTLASVPKTTSTPKSASAPQLEEPEHSYRDDWRKVVATETPKILPEAEIPKGEVKARRLLDSGIAKIRSRTLDPHGFRMLQGLARNHPIRQALQENNGEEIPYDIWDDGKKFSELLHSLLDYLETPIDDFPTQTVQGKTQDLKMQAIIMIKILLRRQRPHFAPFYSRALCSILIARKDYDYQSHMVSALEEVSEDIVASCKPTDSIDPILNLLESEETASGNQTTCMGLYVLGSLLHNIPQHRATLTEDQKSRLGRLSVRCLNANDPVLRRAVVQLCLELYDLLHANFWPLVAKITEDHQSLLTYYIAKREKEGAGPIL</sequence>
<evidence type="ECO:0000313" key="11">
    <source>
        <dbReference type="Proteomes" id="UP000750711"/>
    </source>
</evidence>
<dbReference type="SMART" id="SM01349">
    <property type="entry name" value="TOG"/>
    <property type="match status" value="2"/>
</dbReference>
<name>A0A9P8RRR2_9PEZI</name>
<feature type="region of interest" description="Disordered" evidence="8">
    <location>
        <begin position="302"/>
        <end position="329"/>
    </location>
</feature>
<evidence type="ECO:0000259" key="9">
    <source>
        <dbReference type="SMART" id="SM01349"/>
    </source>
</evidence>
<reference evidence="10" key="1">
    <citation type="submission" date="2021-03" db="EMBL/GenBank/DDBJ databases">
        <title>Comparative genomics and phylogenomic investigation of the class Geoglossomycetes provide insights into ecological specialization and systematics.</title>
        <authorList>
            <person name="Melie T."/>
            <person name="Pirro S."/>
            <person name="Miller A.N."/>
            <person name="Quandt A."/>
        </authorList>
    </citation>
    <scope>NUCLEOTIDE SEQUENCE</scope>
    <source>
        <strain evidence="10">CAQ_001_2017</strain>
    </source>
</reference>
<evidence type="ECO:0000256" key="7">
    <source>
        <dbReference type="ARBA" id="ARBA00024889"/>
    </source>
</evidence>
<dbReference type="GO" id="GO:0005815">
    <property type="term" value="C:microtubule organizing center"/>
    <property type="evidence" value="ECO:0007669"/>
    <property type="project" value="TreeGrafter"/>
</dbReference>
<evidence type="ECO:0000256" key="5">
    <source>
        <dbReference type="ARBA" id="ARBA00022701"/>
    </source>
</evidence>
<dbReference type="GO" id="GO:1990023">
    <property type="term" value="C:mitotic spindle midzone"/>
    <property type="evidence" value="ECO:0007669"/>
    <property type="project" value="TreeGrafter"/>
</dbReference>
<dbReference type="Gene3D" id="1.25.10.10">
    <property type="entry name" value="Leucine-rich Repeat Variant"/>
    <property type="match status" value="3"/>
</dbReference>
<evidence type="ECO:0000256" key="8">
    <source>
        <dbReference type="SAM" id="MobiDB-lite"/>
    </source>
</evidence>
<protein>
    <recommendedName>
        <fullName evidence="9">TOG domain-containing protein</fullName>
    </recommendedName>
</protein>
<keyword evidence="6" id="KW-0498">Mitosis</keyword>
<feature type="compositionally biased region" description="Polar residues" evidence="8">
    <location>
        <begin position="806"/>
        <end position="817"/>
    </location>
</feature>
<dbReference type="Pfam" id="PF12348">
    <property type="entry name" value="CLASP_N"/>
    <property type="match status" value="2"/>
</dbReference>
<proteinExistence type="inferred from homology"/>
<feature type="region of interest" description="Disordered" evidence="8">
    <location>
        <begin position="799"/>
        <end position="827"/>
    </location>
</feature>
<comment type="caution">
    <text evidence="10">The sequence shown here is derived from an EMBL/GenBank/DDBJ whole genome shotgun (WGS) entry which is preliminary data.</text>
</comment>
<dbReference type="GO" id="GO:0090307">
    <property type="term" value="P:mitotic spindle assembly"/>
    <property type="evidence" value="ECO:0007669"/>
    <property type="project" value="TreeGrafter"/>
</dbReference>
<gene>
    <name evidence="10" type="ORF">GP486_002838</name>
</gene>
<feature type="compositionally biased region" description="Polar residues" evidence="8">
    <location>
        <begin position="586"/>
        <end position="596"/>
    </location>
</feature>
<evidence type="ECO:0000256" key="1">
    <source>
        <dbReference type="ARBA" id="ARBA00004186"/>
    </source>
</evidence>
<feature type="compositionally biased region" description="Polar residues" evidence="8">
    <location>
        <begin position="307"/>
        <end position="317"/>
    </location>
</feature>
<evidence type="ECO:0000256" key="4">
    <source>
        <dbReference type="ARBA" id="ARBA00022618"/>
    </source>
</evidence>
<dbReference type="EMBL" id="JAGHQM010000344">
    <property type="protein sequence ID" value="KAH0562471.1"/>
    <property type="molecule type" value="Genomic_DNA"/>
</dbReference>
<feature type="region of interest" description="Disordered" evidence="8">
    <location>
        <begin position="558"/>
        <end position="659"/>
    </location>
</feature>
<dbReference type="PANTHER" id="PTHR21567:SF9">
    <property type="entry name" value="CLIP-ASSOCIATING PROTEIN"/>
    <property type="match status" value="1"/>
</dbReference>
<comment type="subunit">
    <text evidence="3">Interacts with microtubules.</text>
</comment>
<dbReference type="InterPro" id="IPR024395">
    <property type="entry name" value="CLASP_N_dom"/>
</dbReference>
<evidence type="ECO:0000313" key="10">
    <source>
        <dbReference type="EMBL" id="KAH0562471.1"/>
    </source>
</evidence>
<dbReference type="InterPro" id="IPR016024">
    <property type="entry name" value="ARM-type_fold"/>
</dbReference>
<evidence type="ECO:0000256" key="6">
    <source>
        <dbReference type="ARBA" id="ARBA00022776"/>
    </source>
</evidence>
<feature type="domain" description="TOG" evidence="9">
    <location>
        <begin position="335"/>
        <end position="573"/>
    </location>
</feature>
<feature type="compositionally biased region" description="Polar residues" evidence="8">
    <location>
        <begin position="567"/>
        <end position="578"/>
    </location>
</feature>
<dbReference type="GO" id="GO:0005881">
    <property type="term" value="C:cytoplasmic microtubule"/>
    <property type="evidence" value="ECO:0007669"/>
    <property type="project" value="TreeGrafter"/>
</dbReference>
<organism evidence="10 11">
    <name type="scientific">Trichoglossum hirsutum</name>
    <dbReference type="NCBI Taxonomy" id="265104"/>
    <lineage>
        <taxon>Eukaryota</taxon>
        <taxon>Fungi</taxon>
        <taxon>Dikarya</taxon>
        <taxon>Ascomycota</taxon>
        <taxon>Pezizomycotina</taxon>
        <taxon>Geoglossomycetes</taxon>
        <taxon>Geoglossales</taxon>
        <taxon>Geoglossaceae</taxon>
        <taxon>Trichoglossum</taxon>
    </lineage>
</organism>
<keyword evidence="5" id="KW-0493">Microtubule</keyword>
<keyword evidence="11" id="KW-1185">Reference proteome</keyword>
<dbReference type="InterPro" id="IPR011989">
    <property type="entry name" value="ARM-like"/>
</dbReference>
<accession>A0A9P8RRR2</accession>
<feature type="region of interest" description="Disordered" evidence="8">
    <location>
        <begin position="693"/>
        <end position="737"/>
    </location>
</feature>
<comment type="function">
    <text evidence="7">Microtubule binding protein that promotes the stabilization of dynamic microtubules. Required for mitotic spindle formation.</text>
</comment>
<comment type="subcellular location">
    <subcellularLocation>
        <location evidence="1">Cytoplasm</location>
        <location evidence="1">Cytoskeleton</location>
        <location evidence="1">Spindle</location>
    </subcellularLocation>
</comment>
<dbReference type="GO" id="GO:0060172">
    <property type="term" value="P:astral microtubule depolymerization"/>
    <property type="evidence" value="ECO:0007669"/>
    <property type="project" value="TreeGrafter"/>
</dbReference>